<protein>
    <submittedName>
        <fullName evidence="3">Colanic acid biosynthesis acetyltransferase</fullName>
    </submittedName>
</protein>
<sequence length="182" mass="20154">MKKVRLDLFDSQLGLDRGASKGKEMLWYAVKVLFFLTAVPYPSKFKVFLLKIFGAKAGKGVVIKPRVNIHFPWKLAVGDNVWIGEEVFFLNFELLTIGNNVCISQKVFVCGGNHDYKDPTMPYRNGAIVLEDGSWVGACSFVGPNLKIGANTIVSAGSIVTKSLPENGVYKGNPLQLVKERW</sequence>
<evidence type="ECO:0000313" key="4">
    <source>
        <dbReference type="Proteomes" id="UP001501333"/>
    </source>
</evidence>
<dbReference type="NCBIfam" id="NF007797">
    <property type="entry name" value="PRK10502.1"/>
    <property type="match status" value="1"/>
</dbReference>
<dbReference type="SUPFAM" id="SSF51161">
    <property type="entry name" value="Trimeric LpxA-like enzymes"/>
    <property type="match status" value="1"/>
</dbReference>
<keyword evidence="4" id="KW-1185">Reference proteome</keyword>
<proteinExistence type="inferred from homology"/>
<accession>A0ABP7Y752</accession>
<dbReference type="EMBL" id="BAABAO010000008">
    <property type="protein sequence ID" value="GAA4131675.1"/>
    <property type="molecule type" value="Genomic_DNA"/>
</dbReference>
<comment type="caution">
    <text evidence="3">The sequence shown here is derived from an EMBL/GenBank/DDBJ whole genome shotgun (WGS) entry which is preliminary data.</text>
</comment>
<dbReference type="RefSeq" id="WP_229356071.1">
    <property type="nucleotide sequence ID" value="NZ_BAABAO010000008.1"/>
</dbReference>
<comment type="similarity">
    <text evidence="1">Belongs to the transferase hexapeptide repeat family.</text>
</comment>
<keyword evidence="2" id="KW-0808">Transferase</keyword>
<dbReference type="Proteomes" id="UP001501333">
    <property type="component" value="Unassembled WGS sequence"/>
</dbReference>
<dbReference type="PANTHER" id="PTHR23416">
    <property type="entry name" value="SIALIC ACID SYNTHASE-RELATED"/>
    <property type="match status" value="1"/>
</dbReference>
<dbReference type="InterPro" id="IPR011004">
    <property type="entry name" value="Trimer_LpxA-like_sf"/>
</dbReference>
<organism evidence="3 4">
    <name type="scientific">Flavobacterium chungbukense</name>
    <dbReference type="NCBI Taxonomy" id="877464"/>
    <lineage>
        <taxon>Bacteria</taxon>
        <taxon>Pseudomonadati</taxon>
        <taxon>Bacteroidota</taxon>
        <taxon>Flavobacteriia</taxon>
        <taxon>Flavobacteriales</taxon>
        <taxon>Flavobacteriaceae</taxon>
        <taxon>Flavobacterium</taxon>
    </lineage>
</organism>
<dbReference type="CDD" id="cd05825">
    <property type="entry name" value="LbH_wcaF_like"/>
    <property type="match status" value="1"/>
</dbReference>
<evidence type="ECO:0000256" key="2">
    <source>
        <dbReference type="ARBA" id="ARBA00022679"/>
    </source>
</evidence>
<reference evidence="4" key="1">
    <citation type="journal article" date="2019" name="Int. J. Syst. Evol. Microbiol.">
        <title>The Global Catalogue of Microorganisms (GCM) 10K type strain sequencing project: providing services to taxonomists for standard genome sequencing and annotation.</title>
        <authorList>
            <consortium name="The Broad Institute Genomics Platform"/>
            <consortium name="The Broad Institute Genome Sequencing Center for Infectious Disease"/>
            <person name="Wu L."/>
            <person name="Ma J."/>
        </authorList>
    </citation>
    <scope>NUCLEOTIDE SEQUENCE [LARGE SCALE GENOMIC DNA]</scope>
    <source>
        <strain evidence="4">JCM 17386</strain>
    </source>
</reference>
<evidence type="ECO:0000313" key="3">
    <source>
        <dbReference type="EMBL" id="GAA4131675.1"/>
    </source>
</evidence>
<dbReference type="InterPro" id="IPR051159">
    <property type="entry name" value="Hexapeptide_acetyltransf"/>
</dbReference>
<name>A0ABP7Y752_9FLAO</name>
<dbReference type="Gene3D" id="2.160.10.10">
    <property type="entry name" value="Hexapeptide repeat proteins"/>
    <property type="match status" value="1"/>
</dbReference>
<evidence type="ECO:0000256" key="1">
    <source>
        <dbReference type="ARBA" id="ARBA00007274"/>
    </source>
</evidence>
<dbReference type="PANTHER" id="PTHR23416:SF23">
    <property type="entry name" value="ACETYLTRANSFERASE C18B11.09C-RELATED"/>
    <property type="match status" value="1"/>
</dbReference>
<gene>
    <name evidence="3" type="ORF">GCM10022250_23770</name>
</gene>